<keyword evidence="3" id="KW-1185">Reference proteome</keyword>
<dbReference type="Pfam" id="PF23622">
    <property type="entry name" value="LRR_At1g61320_AtMIF1"/>
    <property type="match status" value="1"/>
</dbReference>
<dbReference type="Gene3D" id="3.80.10.10">
    <property type="entry name" value="Ribonuclease Inhibitor"/>
    <property type="match status" value="1"/>
</dbReference>
<dbReference type="InterPro" id="IPR032675">
    <property type="entry name" value="LRR_dom_sf"/>
</dbReference>
<protein>
    <recommendedName>
        <fullName evidence="1">At1g61320/AtMIF1 LRR domain-containing protein</fullName>
    </recommendedName>
</protein>
<dbReference type="Gramene" id="Kaladp0078s0036.1.v1.1">
    <property type="protein sequence ID" value="Kaladp0078s0036.1.v1.1"/>
    <property type="gene ID" value="Kaladp0078s0036.v1.1"/>
</dbReference>
<sequence length="291" mass="33432">MRRSRSKQRGTCIEDLPDDVLFIIMSKLSVSVKECFRASLISKRWLSLPTCLSEITFDGTIARGSGGYSADLFIERANKFLEQYGKPGSRWMPLSVFRINFFLYRNSATDINNWIGFALSNGVRVLDVVLRPDYLQKLFWIMHEDYIYVFPCDLLNKTHIALERLLLVSCVFGRNLNTKLTSLRELELWSTHITEADTLNIATYCTSLTKLTFNFSTVPERLIVGGSSLTYLRVQWCQDVSEIELSDGRALTCFFYQGMPVKFIKICEAPKLTDVWFGMCDSNDFSMDDLN</sequence>
<dbReference type="InterPro" id="IPR055357">
    <property type="entry name" value="LRR_At1g61320_AtMIF1"/>
</dbReference>
<evidence type="ECO:0000313" key="3">
    <source>
        <dbReference type="Proteomes" id="UP000594263"/>
    </source>
</evidence>
<evidence type="ECO:0000313" key="2">
    <source>
        <dbReference type="EnsemblPlants" id="Kaladp0078s0036.1.v1.1"/>
    </source>
</evidence>
<dbReference type="PANTHER" id="PTHR34145">
    <property type="entry name" value="OS02G0105600 PROTEIN"/>
    <property type="match status" value="1"/>
</dbReference>
<proteinExistence type="predicted"/>
<dbReference type="AlphaFoldDB" id="A0A7N0UQ48"/>
<dbReference type="InterPro" id="IPR053772">
    <property type="entry name" value="At1g61320/At1g61330-like"/>
</dbReference>
<reference evidence="2" key="1">
    <citation type="submission" date="2021-01" db="UniProtKB">
        <authorList>
            <consortium name="EnsemblPlants"/>
        </authorList>
    </citation>
    <scope>IDENTIFICATION</scope>
</reference>
<dbReference type="Proteomes" id="UP000594263">
    <property type="component" value="Unplaced"/>
</dbReference>
<dbReference type="OMA" id="WIMHEDY"/>
<feature type="domain" description="At1g61320/AtMIF1 LRR" evidence="1">
    <location>
        <begin position="97"/>
        <end position="269"/>
    </location>
</feature>
<accession>A0A7N0UQ48</accession>
<dbReference type="SUPFAM" id="SSF52058">
    <property type="entry name" value="L domain-like"/>
    <property type="match status" value="1"/>
</dbReference>
<name>A0A7N0UQ48_KALFE</name>
<organism evidence="2 3">
    <name type="scientific">Kalanchoe fedtschenkoi</name>
    <name type="common">Lavender scallops</name>
    <name type="synonym">South American air plant</name>
    <dbReference type="NCBI Taxonomy" id="63787"/>
    <lineage>
        <taxon>Eukaryota</taxon>
        <taxon>Viridiplantae</taxon>
        <taxon>Streptophyta</taxon>
        <taxon>Embryophyta</taxon>
        <taxon>Tracheophyta</taxon>
        <taxon>Spermatophyta</taxon>
        <taxon>Magnoliopsida</taxon>
        <taxon>eudicotyledons</taxon>
        <taxon>Gunneridae</taxon>
        <taxon>Pentapetalae</taxon>
        <taxon>Saxifragales</taxon>
        <taxon>Crassulaceae</taxon>
        <taxon>Kalanchoe</taxon>
    </lineage>
</organism>
<evidence type="ECO:0000259" key="1">
    <source>
        <dbReference type="Pfam" id="PF23622"/>
    </source>
</evidence>
<dbReference type="SUPFAM" id="SSF81383">
    <property type="entry name" value="F-box domain"/>
    <property type="match status" value="1"/>
</dbReference>
<dbReference type="EnsemblPlants" id="Kaladp0078s0036.1.v1.1">
    <property type="protein sequence ID" value="Kaladp0078s0036.1.v1.1"/>
    <property type="gene ID" value="Kaladp0078s0036.v1.1"/>
</dbReference>
<dbReference type="InterPro" id="IPR036047">
    <property type="entry name" value="F-box-like_dom_sf"/>
</dbReference>
<dbReference type="Gene3D" id="1.20.1280.50">
    <property type="match status" value="1"/>
</dbReference>